<keyword evidence="3" id="KW-1185">Reference proteome</keyword>
<evidence type="ECO:0000313" key="3">
    <source>
        <dbReference type="Proteomes" id="UP000501452"/>
    </source>
</evidence>
<keyword evidence="1" id="KW-0472">Membrane</keyword>
<dbReference type="RefSeq" id="WP_166172748.1">
    <property type="nucleotide sequence ID" value="NZ_CP045119.1"/>
</dbReference>
<feature type="transmembrane region" description="Helical" evidence="1">
    <location>
        <begin position="225"/>
        <end position="242"/>
    </location>
</feature>
<organism evidence="2 3">
    <name type="scientific">Rubrobacter tropicus</name>
    <dbReference type="NCBI Taxonomy" id="2653851"/>
    <lineage>
        <taxon>Bacteria</taxon>
        <taxon>Bacillati</taxon>
        <taxon>Actinomycetota</taxon>
        <taxon>Rubrobacteria</taxon>
        <taxon>Rubrobacterales</taxon>
        <taxon>Rubrobacteraceae</taxon>
        <taxon>Rubrobacter</taxon>
    </lineage>
</organism>
<reference evidence="2 3" key="1">
    <citation type="submission" date="2019-10" db="EMBL/GenBank/DDBJ databases">
        <title>Rubrobacter sp nov SCSIO 52090 isolated from a deep-sea sediment in the South China Sea.</title>
        <authorList>
            <person name="Chen R.W."/>
        </authorList>
    </citation>
    <scope>NUCLEOTIDE SEQUENCE [LARGE SCALE GENOMIC DNA]</scope>
    <source>
        <strain evidence="2 3">SCSIO 52909</strain>
    </source>
</reference>
<name>A0A6G8Q4L1_9ACTN</name>
<keyword evidence="1" id="KW-1133">Transmembrane helix</keyword>
<feature type="transmembrane region" description="Helical" evidence="1">
    <location>
        <begin position="528"/>
        <end position="550"/>
    </location>
</feature>
<dbReference type="Pfam" id="PF19554">
    <property type="entry name" value="DUF6077"/>
    <property type="match status" value="1"/>
</dbReference>
<feature type="transmembrane region" description="Helical" evidence="1">
    <location>
        <begin position="69"/>
        <end position="93"/>
    </location>
</feature>
<feature type="transmembrane region" description="Helical" evidence="1">
    <location>
        <begin position="249"/>
        <end position="267"/>
    </location>
</feature>
<dbReference type="KEGG" id="rub:GBA63_01255"/>
<feature type="transmembrane region" description="Helical" evidence="1">
    <location>
        <begin position="41"/>
        <end position="62"/>
    </location>
</feature>
<dbReference type="Proteomes" id="UP000501452">
    <property type="component" value="Chromosome"/>
</dbReference>
<feature type="transmembrane region" description="Helical" evidence="1">
    <location>
        <begin position="428"/>
        <end position="447"/>
    </location>
</feature>
<proteinExistence type="predicted"/>
<feature type="transmembrane region" description="Helical" evidence="1">
    <location>
        <begin position="313"/>
        <end position="342"/>
    </location>
</feature>
<dbReference type="AlphaFoldDB" id="A0A6G8Q4L1"/>
<evidence type="ECO:0000313" key="2">
    <source>
        <dbReference type="EMBL" id="QIN81405.1"/>
    </source>
</evidence>
<feature type="transmembrane region" description="Helical" evidence="1">
    <location>
        <begin position="453"/>
        <end position="479"/>
    </location>
</feature>
<evidence type="ECO:0008006" key="4">
    <source>
        <dbReference type="Google" id="ProtNLM"/>
    </source>
</evidence>
<feature type="transmembrane region" description="Helical" evidence="1">
    <location>
        <begin position="354"/>
        <end position="378"/>
    </location>
</feature>
<accession>A0A6G8Q4L1</accession>
<protein>
    <recommendedName>
        <fullName evidence="4">Glycosyltransferase RgtA/B/C/D-like domain-containing protein</fullName>
    </recommendedName>
</protein>
<feature type="transmembrane region" description="Helical" evidence="1">
    <location>
        <begin position="287"/>
        <end position="306"/>
    </location>
</feature>
<dbReference type="EMBL" id="CP045119">
    <property type="protein sequence ID" value="QIN81405.1"/>
    <property type="molecule type" value="Genomic_DNA"/>
</dbReference>
<feature type="transmembrane region" description="Helical" evidence="1">
    <location>
        <begin position="99"/>
        <end position="119"/>
    </location>
</feature>
<sequence>MGKAKLAQRARSPEFLVVLAGVLASLALWPLRGGLSAFPGVLYAATLVLYLAPGLLATRWFLGERFSGVAALPVAFVLSTGLFGMLGVPFLMAHSGLDLYLLVSGAVVAAFLLAAFVFALTRGRPVEMASGTGEGARRLLWLPFVASGAVLAYASRMRVPHSYNDLWVYLAYVREFLNTEALARFEPYFGNETGASRVRINGWLLEQAALSRVSGIDPIDLVLRYLNPTVVVLALLAAYALMRLLLKNEAAALVAGTVYALFFLLYLGPNIFTFGGEFITRAVEDKFTARFLFLPVSLCLAAAFLEGRKKRHLLFFGFVCWSVVAVHPVGLAIIGLCVTGFGLAHLAVKWRDPVVWRTVISLGAALLSILVLPLLFVVTTGEPLSAVLKGADINAHDPEVLANAVFVRPGWRRILLLGGGYYMMHPSLILNPVVAFAYLAGLPFLFWRVKTSLAARLLLGVLLLVTAVCFFPPLTTFVGDNVVLPGQIWRLAWPITLVAPLIVGWMAWEGARHAGIVLARRNWRPGLAPFLPLALVCVLMVAVSPAAGVAMNKVLATRSVPQAFAYPLDPAFRWMRDNIDEPAVVLAPDLENTIIPAHSAEANVASLRGNLILSILPALEERVPGEIERPQGALDMNRFFSGPSIPEAASILRRYEADYLFLKANTPLDGQLLDTPGFTPLDVPGERYSMYSVDRRGLPG</sequence>
<dbReference type="InterPro" id="IPR045723">
    <property type="entry name" value="DUF6077"/>
</dbReference>
<feature type="transmembrane region" description="Helical" evidence="1">
    <location>
        <begin position="491"/>
        <end position="508"/>
    </location>
</feature>
<evidence type="ECO:0000256" key="1">
    <source>
        <dbReference type="SAM" id="Phobius"/>
    </source>
</evidence>
<keyword evidence="1" id="KW-0812">Transmembrane</keyword>
<gene>
    <name evidence="2" type="ORF">GBA63_01255</name>
</gene>
<feature type="transmembrane region" description="Helical" evidence="1">
    <location>
        <begin position="12"/>
        <end position="29"/>
    </location>
</feature>